<reference evidence="1 2" key="1">
    <citation type="submission" date="2018-06" db="EMBL/GenBank/DDBJ databases">
        <authorList>
            <consortium name="Pathogen Informatics"/>
            <person name="Doyle S."/>
        </authorList>
    </citation>
    <scope>NUCLEOTIDE SEQUENCE [LARGE SCALE GENOMIC DNA]</scope>
    <source>
        <strain evidence="1 2">NCTC10839</strain>
    </source>
</reference>
<dbReference type="AlphaFoldDB" id="A0A2X4R661"/>
<dbReference type="EMBL" id="LS483458">
    <property type="protein sequence ID" value="SQH97536.1"/>
    <property type="molecule type" value="Genomic_DNA"/>
</dbReference>
<dbReference type="GeneID" id="56958036"/>
<dbReference type="GO" id="GO:0006355">
    <property type="term" value="P:regulation of DNA-templated transcription"/>
    <property type="evidence" value="ECO:0007669"/>
    <property type="project" value="InterPro"/>
</dbReference>
<evidence type="ECO:0000313" key="2">
    <source>
        <dbReference type="Proteomes" id="UP000248808"/>
    </source>
</evidence>
<dbReference type="KEGG" id="hhz:NCTC10839_01454"/>
<dbReference type="InterPro" id="IPR010985">
    <property type="entry name" value="Ribbon_hlx_hlx"/>
</dbReference>
<organism evidence="1 2">
    <name type="scientific">Haemophilus haemolyticus</name>
    <dbReference type="NCBI Taxonomy" id="726"/>
    <lineage>
        <taxon>Bacteria</taxon>
        <taxon>Pseudomonadati</taxon>
        <taxon>Pseudomonadota</taxon>
        <taxon>Gammaproteobacteria</taxon>
        <taxon>Pasteurellales</taxon>
        <taxon>Pasteurellaceae</taxon>
        <taxon>Haemophilus</taxon>
    </lineage>
</organism>
<evidence type="ECO:0000313" key="1">
    <source>
        <dbReference type="EMBL" id="SQH97536.1"/>
    </source>
</evidence>
<name>A0A2X4R661_HAEHA</name>
<dbReference type="InterPro" id="IPR008651">
    <property type="entry name" value="Uncharacterised_HicB"/>
</dbReference>
<dbReference type="SUPFAM" id="SSF47598">
    <property type="entry name" value="Ribbon-helix-helix"/>
    <property type="match status" value="1"/>
</dbReference>
<dbReference type="InterPro" id="IPR035069">
    <property type="entry name" value="TTHA1013/TTHA0281-like"/>
</dbReference>
<accession>A0A2X4R661</accession>
<gene>
    <name evidence="1" type="ORF">NCTC10839_01454</name>
</gene>
<dbReference type="Proteomes" id="UP000248808">
    <property type="component" value="Chromosome 1"/>
</dbReference>
<dbReference type="RefSeq" id="WP_111696816.1">
    <property type="nucleotide sequence ID" value="NZ_LS483458.1"/>
</dbReference>
<proteinExistence type="predicted"/>
<dbReference type="Pfam" id="PF05534">
    <property type="entry name" value="HicB"/>
    <property type="match status" value="1"/>
</dbReference>
<dbReference type="SUPFAM" id="SSF143100">
    <property type="entry name" value="TTHA1013/TTHA0281-like"/>
    <property type="match status" value="1"/>
</dbReference>
<sequence length="160" mass="18489">MSKVLEYKNFIGSVEFSLEDNLLFGKILHVNGLVTYEGATLDELREEFKLAVDDYIEYCQENGIDAHKSYDGKFNVRIPSELHKKAAIQSIKQGMSLNAFVSQAIQNEILSKEREISIVYEFMQKRVETTIQQNNKSIDIDISKKYQTIDFQYQSTSRTN</sequence>
<protein>
    <submittedName>
        <fullName evidence="1">Uncharacterized protein encoded in hypervariable junctions of pilus gene clusters</fullName>
    </submittedName>
</protein>